<dbReference type="EMBL" id="CAUYUE010000001">
    <property type="protein sequence ID" value="CAK0732420.1"/>
    <property type="molecule type" value="Genomic_DNA"/>
</dbReference>
<feature type="chain" id="PRO_5043538945" description="Glycosyl transferase family 1 domain-containing protein" evidence="2">
    <location>
        <begin position="34"/>
        <end position="1271"/>
    </location>
</feature>
<dbReference type="Gene3D" id="3.40.50.2000">
    <property type="entry name" value="Glycogen Phosphorylase B"/>
    <property type="match status" value="3"/>
</dbReference>
<reference evidence="4 5" key="1">
    <citation type="submission" date="2023-10" db="EMBL/GenBank/DDBJ databases">
        <authorList>
            <person name="Maclean D."/>
            <person name="Macfadyen A."/>
        </authorList>
    </citation>
    <scope>NUCLEOTIDE SEQUENCE [LARGE SCALE GENOMIC DNA]</scope>
</reference>
<dbReference type="AlphaFoldDB" id="A0AAV1HQX1"/>
<dbReference type="PANTHER" id="PTHR46656">
    <property type="entry name" value="PUTATIVE-RELATED"/>
    <property type="match status" value="1"/>
</dbReference>
<sequence>MLKVSRKHRAVGAFISFHALVSILHLQLALCTGRISQDKVLEECLKADHRNTTDHIRECLPILASGIAQSGQSLHSSSVSHLCNPGDQTQCRTVTRETDRFCLQQFRSQAPFNEACRAELEAQQEWLRYREIQASGSSLSCCLSAEPQCPCEEVHRGSGEAMPEDWAQESALISDCTEDVLRGCASVTPGYARMLTCLQKMSQEPGFNCSLPPMGGRSRLAQSKAQEPACKVAVVSTYVPKNCGLATFTNALVQQLRISPGLPKGCHVGVIALSDPEDKLLYTDLIVDYDLRYDLDTPSVAMQQAVHFMHKAAYTHVILQQEFGLTPVMWQLADLARWLDPLIQVFTVVHNPKAAPSIEERGLIRALSQVSQRMIVMTWFGWHSLVAAYGVPQEKLTFIPHGIVLPESPKPSASRRLLQSITLGMALQGASVGKEAAQGVPAQMSPDAQLVVSNGLFTHYKRLDRIVPAMTAVLAEHPETYFLLLGREHPSETFAGRLMKNLVDQARVAGVEDRLLWLDGFQSAEALSELLLCGAAFVAPFDEQSPTSGTLLMAMAHGMAVVSTPTHHALELLYDSAGLLIPYAHPNGTALAEALNALLSSASLRTAMGARARQAVSGWTWEAVALQYAKLVSEEDAAPLGQDPFARVHFAQPSASWRGRAVRLLSGHAGELSADTMPPWMKRGGSYALYVDVDIQVNGFMSGDGQLSSVGVLTPQWWLMVNAWVGVDYEFNPAEVPDGKWPQGSGLRVDLQQMTSDVRSRNTEMHLALTPGGSVSLTITLLDSFAAPKGVLGQSYSNPLDLARSQESTLLEENAWSPWALPDQDIFSTDARGQRWNFTFLSSIASNILWLPEQRLQQGAYDAQRQPGQRTIPFRMEGDVFGPSGIAQVNQRYWLQLMRPIELQSIQHTFNVCLVPQYLPNEDYIQKMGVLERLMYASYKAQEDCIDEPPPLGRWPGIVLRYQWPPNFTPPLPGYLYIHQQAFEFDGVPKAWIEPLNTVADEVWVPSQYNADMFRSDGIRKHQVQVLPHGIEATKYQPAVAPLDSVLGKSFVFLFNGGLLPRKGIDILLQAYTEAFQPSDDVALIVHSSYGDHFWEQELQDSMHNSSQPAVLFFQEALSHAEMLRLYRSADVYVSPYRSEGFGLGTLEALTLGLQVLATGFGPTTEICPQDIGACMFTESEDADCFMAPCGEGTLFGEATVHQPAWREPNKASLVTQLKHLHALRQELAAVKIDRARDVEAYVKGYTWYSTGTRMQHRIRALLEGSQMQKQ</sequence>
<feature type="signal peptide" evidence="2">
    <location>
        <begin position="1"/>
        <end position="33"/>
    </location>
</feature>
<keyword evidence="1" id="KW-0328">Glycosyltransferase</keyword>
<dbReference type="Pfam" id="PF13692">
    <property type="entry name" value="Glyco_trans_1_4"/>
    <property type="match status" value="1"/>
</dbReference>
<evidence type="ECO:0000256" key="2">
    <source>
        <dbReference type="SAM" id="SignalP"/>
    </source>
</evidence>
<dbReference type="InterPro" id="IPR001296">
    <property type="entry name" value="Glyco_trans_1"/>
</dbReference>
<accession>A0AAV1HQX1</accession>
<comment type="caution">
    <text evidence="4">The sequence shown here is derived from an EMBL/GenBank/DDBJ whole genome shotgun (WGS) entry which is preliminary data.</text>
</comment>
<proteinExistence type="predicted"/>
<evidence type="ECO:0000313" key="4">
    <source>
        <dbReference type="EMBL" id="CAK0732420.1"/>
    </source>
</evidence>
<keyword evidence="2" id="KW-0732">Signal</keyword>
<evidence type="ECO:0000313" key="5">
    <source>
        <dbReference type="Proteomes" id="UP001314263"/>
    </source>
</evidence>
<dbReference type="SUPFAM" id="SSF53756">
    <property type="entry name" value="UDP-Glycosyltransferase/glycogen phosphorylase"/>
    <property type="match status" value="2"/>
</dbReference>
<dbReference type="Pfam" id="PF00534">
    <property type="entry name" value="Glycos_transf_1"/>
    <property type="match status" value="1"/>
</dbReference>
<keyword evidence="1" id="KW-0808">Transferase</keyword>
<evidence type="ECO:0000259" key="3">
    <source>
        <dbReference type="Pfam" id="PF00534"/>
    </source>
</evidence>
<name>A0AAV1HQX1_9CHLO</name>
<dbReference type="CDD" id="cd03801">
    <property type="entry name" value="GT4_PimA-like"/>
    <property type="match status" value="1"/>
</dbReference>
<keyword evidence="5" id="KW-1185">Reference proteome</keyword>
<dbReference type="Proteomes" id="UP001314263">
    <property type="component" value="Unassembled WGS sequence"/>
</dbReference>
<protein>
    <recommendedName>
        <fullName evidence="3">Glycosyl transferase family 1 domain-containing protein</fullName>
    </recommendedName>
</protein>
<dbReference type="PANTHER" id="PTHR46656:SF3">
    <property type="entry name" value="PUTATIVE-RELATED"/>
    <property type="match status" value="1"/>
</dbReference>
<organism evidence="4 5">
    <name type="scientific">Coccomyxa viridis</name>
    <dbReference type="NCBI Taxonomy" id="1274662"/>
    <lineage>
        <taxon>Eukaryota</taxon>
        <taxon>Viridiplantae</taxon>
        <taxon>Chlorophyta</taxon>
        <taxon>core chlorophytes</taxon>
        <taxon>Trebouxiophyceae</taxon>
        <taxon>Trebouxiophyceae incertae sedis</taxon>
        <taxon>Coccomyxaceae</taxon>
        <taxon>Coccomyxa</taxon>
    </lineage>
</organism>
<evidence type="ECO:0000256" key="1">
    <source>
        <dbReference type="ARBA" id="ARBA00022676"/>
    </source>
</evidence>
<dbReference type="GO" id="GO:0016757">
    <property type="term" value="F:glycosyltransferase activity"/>
    <property type="evidence" value="ECO:0007669"/>
    <property type="project" value="UniProtKB-KW"/>
</dbReference>
<gene>
    <name evidence="4" type="ORF">CVIRNUC_000129</name>
</gene>
<feature type="domain" description="Glycosyl transferase family 1" evidence="3">
    <location>
        <begin position="1049"/>
        <end position="1168"/>
    </location>
</feature>